<dbReference type="PANTHER" id="PTHR22705:SF0">
    <property type="entry name" value="ZZ-TYPE ZINC FINGER-CONTAINING PROTEIN 3"/>
    <property type="match status" value="1"/>
</dbReference>
<reference evidence="8 9" key="1">
    <citation type="submission" date="2021-06" db="EMBL/GenBank/DDBJ databases">
        <title>Caerostris darwini draft genome.</title>
        <authorList>
            <person name="Kono N."/>
            <person name="Arakawa K."/>
        </authorList>
    </citation>
    <scope>NUCLEOTIDE SEQUENCE [LARGE SCALE GENOMIC DNA]</scope>
</reference>
<dbReference type="EMBL" id="BPLQ01005110">
    <property type="protein sequence ID" value="GIY12721.1"/>
    <property type="molecule type" value="Genomic_DNA"/>
</dbReference>
<evidence type="ECO:0000256" key="3">
    <source>
        <dbReference type="ARBA" id="ARBA00022771"/>
    </source>
</evidence>
<keyword evidence="4" id="KW-0862">Zinc</keyword>
<dbReference type="Pfam" id="PF23082">
    <property type="entry name" value="Myb_DNA-binding_2"/>
    <property type="match status" value="1"/>
</dbReference>
<dbReference type="SMART" id="SM00717">
    <property type="entry name" value="SANT"/>
    <property type="match status" value="1"/>
</dbReference>
<dbReference type="Gene3D" id="1.10.10.60">
    <property type="entry name" value="Homeodomain-like"/>
    <property type="match status" value="1"/>
</dbReference>
<dbReference type="GO" id="GO:0070461">
    <property type="term" value="C:SAGA-type complex"/>
    <property type="evidence" value="ECO:0007669"/>
    <property type="project" value="UniProtKB-ARBA"/>
</dbReference>
<dbReference type="PANTHER" id="PTHR22705">
    <property type="entry name" value="ZINC FINGER, ZZ DOMAIN CONTAINING 3"/>
    <property type="match status" value="1"/>
</dbReference>
<dbReference type="GO" id="GO:0005634">
    <property type="term" value="C:nucleus"/>
    <property type="evidence" value="ECO:0007669"/>
    <property type="project" value="UniProtKB-SubCell"/>
</dbReference>
<dbReference type="Gene3D" id="3.30.60.90">
    <property type="match status" value="1"/>
</dbReference>
<dbReference type="SMART" id="SM00291">
    <property type="entry name" value="ZnF_ZZ"/>
    <property type="match status" value="1"/>
</dbReference>
<organism evidence="8 9">
    <name type="scientific">Caerostris darwini</name>
    <dbReference type="NCBI Taxonomy" id="1538125"/>
    <lineage>
        <taxon>Eukaryota</taxon>
        <taxon>Metazoa</taxon>
        <taxon>Ecdysozoa</taxon>
        <taxon>Arthropoda</taxon>
        <taxon>Chelicerata</taxon>
        <taxon>Arachnida</taxon>
        <taxon>Araneae</taxon>
        <taxon>Araneomorphae</taxon>
        <taxon>Entelegynae</taxon>
        <taxon>Araneoidea</taxon>
        <taxon>Araneidae</taxon>
        <taxon>Caerostris</taxon>
    </lineage>
</organism>
<evidence type="ECO:0000256" key="4">
    <source>
        <dbReference type="ARBA" id="ARBA00022833"/>
    </source>
</evidence>
<dbReference type="InterPro" id="IPR037830">
    <property type="entry name" value="ZZZ3"/>
</dbReference>
<dbReference type="InterPro" id="IPR000433">
    <property type="entry name" value="Znf_ZZ"/>
</dbReference>
<protein>
    <submittedName>
        <fullName evidence="8">ZZ-type zinc finger-containing protein 3</fullName>
    </submittedName>
</protein>
<proteinExistence type="predicted"/>
<accession>A0AAV4QV26</accession>
<name>A0AAV4QV26_9ARAC</name>
<evidence type="ECO:0000256" key="2">
    <source>
        <dbReference type="ARBA" id="ARBA00022723"/>
    </source>
</evidence>
<dbReference type="SUPFAM" id="SSF46689">
    <property type="entry name" value="Homeodomain-like"/>
    <property type="match status" value="1"/>
</dbReference>
<evidence type="ECO:0000259" key="7">
    <source>
        <dbReference type="PROSITE" id="PS50135"/>
    </source>
</evidence>
<keyword evidence="3 5" id="KW-0863">Zinc-finger</keyword>
<comment type="subcellular location">
    <subcellularLocation>
        <location evidence="1">Nucleus</location>
    </subcellularLocation>
</comment>
<dbReference type="AlphaFoldDB" id="A0AAV4QV26"/>
<evidence type="ECO:0000259" key="6">
    <source>
        <dbReference type="PROSITE" id="PS50090"/>
    </source>
</evidence>
<evidence type="ECO:0000256" key="5">
    <source>
        <dbReference type="PROSITE-ProRule" id="PRU00228"/>
    </source>
</evidence>
<feature type="domain" description="Myb-like" evidence="6">
    <location>
        <begin position="191"/>
        <end position="240"/>
    </location>
</feature>
<dbReference type="InterPro" id="IPR043145">
    <property type="entry name" value="Znf_ZZ_sf"/>
</dbReference>
<evidence type="ECO:0000313" key="9">
    <source>
        <dbReference type="Proteomes" id="UP001054837"/>
    </source>
</evidence>
<dbReference type="SUPFAM" id="SSF57850">
    <property type="entry name" value="RING/U-box"/>
    <property type="match status" value="1"/>
</dbReference>
<sequence length="393" mass="45944">MENSHYESEQEDYIDVETINDAPFQNEGFIFNEQETHSDEEMIDVLNDPANKPPEIDYDSIGEFCFESEQLALKGNNDYKNVLQASVVLEAQIAQTVKDIEQLRKMKDEALSNPDEFLDRLRRKEKMNFPTPLRVHPLPIVDWQKYAVNEDPVLFARRQMRQVKQMVHNNAQNKARAKLVNGIKNATVNFPWTDEEQRKLKKLLVEFPPEEFESNRWEKIANGLGTRTSFEIAARVHQCYTILAKDNAIVLGRIPDLASLITHWYPETDVERQEDSTELQTDDFTKEELSPELHNSAEYQELIFLKKLLKKREKEEAISLVPHIGYRCVYCKTEPILGVRWHCTECQPPLSIDFCEDCSRSMYETDVHSRDHRLEKVYGSIEAWDMDHFGETK</sequence>
<dbReference type="CDD" id="cd00167">
    <property type="entry name" value="SANT"/>
    <property type="match status" value="1"/>
</dbReference>
<keyword evidence="9" id="KW-1185">Reference proteome</keyword>
<evidence type="ECO:0000313" key="8">
    <source>
        <dbReference type="EMBL" id="GIY12721.1"/>
    </source>
</evidence>
<dbReference type="GO" id="GO:0008270">
    <property type="term" value="F:zinc ion binding"/>
    <property type="evidence" value="ECO:0007669"/>
    <property type="project" value="UniProtKB-KW"/>
</dbReference>
<evidence type="ECO:0000256" key="1">
    <source>
        <dbReference type="ARBA" id="ARBA00004123"/>
    </source>
</evidence>
<comment type="caution">
    <text evidence="8">The sequence shown here is derived from an EMBL/GenBank/DDBJ whole genome shotgun (WGS) entry which is preliminary data.</text>
</comment>
<dbReference type="InterPro" id="IPR001005">
    <property type="entry name" value="SANT/Myb"/>
</dbReference>
<dbReference type="Pfam" id="PF00569">
    <property type="entry name" value="ZZ"/>
    <property type="match status" value="1"/>
</dbReference>
<dbReference type="PROSITE" id="PS50135">
    <property type="entry name" value="ZF_ZZ_2"/>
    <property type="match status" value="1"/>
</dbReference>
<dbReference type="Proteomes" id="UP001054837">
    <property type="component" value="Unassembled WGS sequence"/>
</dbReference>
<keyword evidence="2" id="KW-0479">Metal-binding</keyword>
<dbReference type="InterPro" id="IPR009057">
    <property type="entry name" value="Homeodomain-like_sf"/>
</dbReference>
<feature type="domain" description="ZZ-type" evidence="7">
    <location>
        <begin position="323"/>
        <end position="382"/>
    </location>
</feature>
<gene>
    <name evidence="8" type="primary">ZZZ3</name>
    <name evidence="8" type="ORF">CDAR_64551</name>
</gene>
<dbReference type="PROSITE" id="PS50090">
    <property type="entry name" value="MYB_LIKE"/>
    <property type="match status" value="1"/>
</dbReference>